<proteinExistence type="predicted"/>
<dbReference type="OrthoDB" id="10594134at2759"/>
<protein>
    <submittedName>
        <fullName evidence="2">Uncharacterized protein</fullName>
    </submittedName>
</protein>
<keyword evidence="3" id="KW-1185">Reference proteome</keyword>
<reference evidence="2 3" key="1">
    <citation type="submission" date="2018-11" db="EMBL/GenBank/DDBJ databases">
        <authorList>
            <consortium name="Pathogen Informatics"/>
        </authorList>
    </citation>
    <scope>NUCLEOTIDE SEQUENCE [LARGE SCALE GENOMIC DNA]</scope>
    <source>
        <strain evidence="2 3">MHpl1</strain>
    </source>
</reference>
<name>A0A3P7U202_HAEPC</name>
<organism evidence="2 3">
    <name type="scientific">Haemonchus placei</name>
    <name type="common">Barber's pole worm</name>
    <dbReference type="NCBI Taxonomy" id="6290"/>
    <lineage>
        <taxon>Eukaryota</taxon>
        <taxon>Metazoa</taxon>
        <taxon>Ecdysozoa</taxon>
        <taxon>Nematoda</taxon>
        <taxon>Chromadorea</taxon>
        <taxon>Rhabditida</taxon>
        <taxon>Rhabditina</taxon>
        <taxon>Rhabditomorpha</taxon>
        <taxon>Strongyloidea</taxon>
        <taxon>Trichostrongylidae</taxon>
        <taxon>Haemonchus</taxon>
    </lineage>
</organism>
<keyword evidence="1" id="KW-1133">Transmembrane helix</keyword>
<sequence length="99" mass="11166">MMNSSNFFFATDRIADYLPFLFAWSPVLNPIVVMYFVKDLRPGRNLLIFKLKSIATAFPNKTNAGQNTIYFLQKPSEGRNSNLPKNDFVTKAITAVSGI</sequence>
<accession>A0A3P7U202</accession>
<dbReference type="Proteomes" id="UP000268014">
    <property type="component" value="Unassembled WGS sequence"/>
</dbReference>
<gene>
    <name evidence="2" type="ORF">HPLM_LOCUS6195</name>
</gene>
<evidence type="ECO:0000313" key="3">
    <source>
        <dbReference type="Proteomes" id="UP000268014"/>
    </source>
</evidence>
<dbReference type="EMBL" id="UZAF01016458">
    <property type="protein sequence ID" value="VDO28271.1"/>
    <property type="molecule type" value="Genomic_DNA"/>
</dbReference>
<evidence type="ECO:0000256" key="1">
    <source>
        <dbReference type="SAM" id="Phobius"/>
    </source>
</evidence>
<feature type="transmembrane region" description="Helical" evidence="1">
    <location>
        <begin position="20"/>
        <end position="37"/>
    </location>
</feature>
<keyword evidence="1" id="KW-0812">Transmembrane</keyword>
<evidence type="ECO:0000313" key="2">
    <source>
        <dbReference type="EMBL" id="VDO28271.1"/>
    </source>
</evidence>
<dbReference type="AlphaFoldDB" id="A0A3P7U202"/>
<keyword evidence="1" id="KW-0472">Membrane</keyword>